<dbReference type="GO" id="GO:0005524">
    <property type="term" value="F:ATP binding"/>
    <property type="evidence" value="ECO:0007669"/>
    <property type="project" value="UniProtKB-KW"/>
</dbReference>
<keyword evidence="1" id="KW-0547">Nucleotide-binding</keyword>
<name>G7Y4E6_CLOSI</name>
<keyword evidence="2" id="KW-1185">Reference proteome</keyword>
<evidence type="ECO:0000313" key="2">
    <source>
        <dbReference type="Proteomes" id="UP000008909"/>
    </source>
</evidence>
<dbReference type="Proteomes" id="UP000008909">
    <property type="component" value="Unassembled WGS sequence"/>
</dbReference>
<accession>G7Y4E6</accession>
<sequence>MTYSLRHRVRPTPCSRAALRLPKASSSPNQLRQVSAAEGSRADLARKLLETHSHTDDEDCLEMESRRSTSADLIAAKKAIPATSDYDGARRSLKRRIIRSLKDDREHWWISKAQEMEQAFAAGNSRTLIRSTGQKKAGVSEAICEKDGKAIRSLKRRLERWAERFKEQFNWSPSTQPLEEPSGPEWNIDINPSANEIYRGEALVNKLTTILQEIWNENRIPSSSKTATSVLTLMVHCCGISLVSVASKVLWYYFAQIDGLSVETDS</sequence>
<reference evidence="1" key="1">
    <citation type="journal article" date="2011" name="Genome Biol.">
        <title>The draft genome of the carcinogenic human liver fluke Clonorchis sinensis.</title>
        <authorList>
            <person name="Wang X."/>
            <person name="Chen W."/>
            <person name="Huang Y."/>
            <person name="Sun J."/>
            <person name="Men J."/>
            <person name="Liu H."/>
            <person name="Luo F."/>
            <person name="Guo L."/>
            <person name="Lv X."/>
            <person name="Deng C."/>
            <person name="Zhou C."/>
            <person name="Fan Y."/>
            <person name="Li X."/>
            <person name="Huang L."/>
            <person name="Hu Y."/>
            <person name="Liang C."/>
            <person name="Hu X."/>
            <person name="Xu J."/>
            <person name="Yu X."/>
        </authorList>
    </citation>
    <scope>NUCLEOTIDE SEQUENCE [LARGE SCALE GENOMIC DNA]</scope>
    <source>
        <strain evidence="1">Henan</strain>
    </source>
</reference>
<evidence type="ECO:0000313" key="1">
    <source>
        <dbReference type="EMBL" id="GAA47832.1"/>
    </source>
</evidence>
<dbReference type="AlphaFoldDB" id="G7Y4E6"/>
<reference key="2">
    <citation type="submission" date="2011-10" db="EMBL/GenBank/DDBJ databases">
        <title>The genome and transcriptome sequence of Clonorchis sinensis provide insights into the carcinogenic liver fluke.</title>
        <authorList>
            <person name="Wang X."/>
            <person name="Huang Y."/>
            <person name="Chen W."/>
            <person name="Liu H."/>
            <person name="Guo L."/>
            <person name="Chen Y."/>
            <person name="Luo F."/>
            <person name="Zhou W."/>
            <person name="Sun J."/>
            <person name="Mao Q."/>
            <person name="Liang P."/>
            <person name="Zhou C."/>
            <person name="Tian Y."/>
            <person name="Men J."/>
            <person name="Lv X."/>
            <person name="Huang L."/>
            <person name="Zhou J."/>
            <person name="Hu Y."/>
            <person name="Li R."/>
            <person name="Zhang F."/>
            <person name="Lei H."/>
            <person name="Li X."/>
            <person name="Hu X."/>
            <person name="Liang C."/>
            <person name="Xu J."/>
            <person name="Wu Z."/>
            <person name="Yu X."/>
        </authorList>
    </citation>
    <scope>NUCLEOTIDE SEQUENCE</scope>
    <source>
        <strain>Henan</strain>
    </source>
</reference>
<organism evidence="1 2">
    <name type="scientific">Clonorchis sinensis</name>
    <name type="common">Chinese liver fluke</name>
    <dbReference type="NCBI Taxonomy" id="79923"/>
    <lineage>
        <taxon>Eukaryota</taxon>
        <taxon>Metazoa</taxon>
        <taxon>Spiralia</taxon>
        <taxon>Lophotrochozoa</taxon>
        <taxon>Platyhelminthes</taxon>
        <taxon>Trematoda</taxon>
        <taxon>Digenea</taxon>
        <taxon>Opisthorchiida</taxon>
        <taxon>Opisthorchiata</taxon>
        <taxon>Opisthorchiidae</taxon>
        <taxon>Clonorchis</taxon>
    </lineage>
</organism>
<proteinExistence type="predicted"/>
<keyword evidence="1" id="KW-0067">ATP-binding</keyword>
<dbReference type="EMBL" id="DF142856">
    <property type="protein sequence ID" value="GAA47832.1"/>
    <property type="molecule type" value="Genomic_DNA"/>
</dbReference>
<gene>
    <name evidence="1" type="ORF">CLF_100853</name>
</gene>
<protein>
    <submittedName>
        <fullName evidence="1">ATP-binding cassette transporter</fullName>
    </submittedName>
</protein>